<accession>A0A5C7FKK0</accession>
<name>A0A5C7FKK0_9BACT</name>
<proteinExistence type="predicted"/>
<evidence type="ECO:0000313" key="2">
    <source>
        <dbReference type="EMBL" id="TXF91213.1"/>
    </source>
</evidence>
<dbReference type="InterPro" id="IPR041657">
    <property type="entry name" value="HTH_17"/>
</dbReference>
<gene>
    <name evidence="2" type="ORF">FUA23_03040</name>
</gene>
<evidence type="ECO:0000259" key="1">
    <source>
        <dbReference type="Pfam" id="PF12728"/>
    </source>
</evidence>
<dbReference type="Proteomes" id="UP000321907">
    <property type="component" value="Unassembled WGS sequence"/>
</dbReference>
<organism evidence="2 3">
    <name type="scientific">Neolewinella aurantiaca</name>
    <dbReference type="NCBI Taxonomy" id="2602767"/>
    <lineage>
        <taxon>Bacteria</taxon>
        <taxon>Pseudomonadati</taxon>
        <taxon>Bacteroidota</taxon>
        <taxon>Saprospiria</taxon>
        <taxon>Saprospirales</taxon>
        <taxon>Lewinellaceae</taxon>
        <taxon>Neolewinella</taxon>
    </lineage>
</organism>
<feature type="domain" description="Helix-turn-helix" evidence="1">
    <location>
        <begin position="47"/>
        <end position="79"/>
    </location>
</feature>
<sequence>MQISTLAHMGEDDFRRIVREEMANRHPYEFPGQISEVEIFERLEAVTVKQAAKMLRVSPGTVRNCLADGRLEAIDGAHGASVDVRSVIKFAKVRAANGL</sequence>
<dbReference type="RefSeq" id="WP_147929232.1">
    <property type="nucleotide sequence ID" value="NZ_VOXD01000003.1"/>
</dbReference>
<dbReference type="EMBL" id="VOXD01000003">
    <property type="protein sequence ID" value="TXF91213.1"/>
    <property type="molecule type" value="Genomic_DNA"/>
</dbReference>
<evidence type="ECO:0000313" key="3">
    <source>
        <dbReference type="Proteomes" id="UP000321907"/>
    </source>
</evidence>
<protein>
    <submittedName>
        <fullName evidence="2">Helix-turn-helix domain-containing protein</fullName>
    </submittedName>
</protein>
<comment type="caution">
    <text evidence="2">The sequence shown here is derived from an EMBL/GenBank/DDBJ whole genome shotgun (WGS) entry which is preliminary data.</text>
</comment>
<dbReference type="AlphaFoldDB" id="A0A5C7FKK0"/>
<keyword evidence="3" id="KW-1185">Reference proteome</keyword>
<reference evidence="2 3" key="1">
    <citation type="submission" date="2019-08" db="EMBL/GenBank/DDBJ databases">
        <title>Lewinella sp. strain SSH13 Genome sequencing and assembly.</title>
        <authorList>
            <person name="Kim I."/>
        </authorList>
    </citation>
    <scope>NUCLEOTIDE SEQUENCE [LARGE SCALE GENOMIC DNA]</scope>
    <source>
        <strain evidence="2 3">SSH13</strain>
    </source>
</reference>
<dbReference type="Pfam" id="PF12728">
    <property type="entry name" value="HTH_17"/>
    <property type="match status" value="1"/>
</dbReference>